<dbReference type="EMBL" id="CP022386">
    <property type="protein sequence ID" value="ATA85794.1"/>
    <property type="molecule type" value="Genomic_DNA"/>
</dbReference>
<evidence type="ECO:0000313" key="2">
    <source>
        <dbReference type="Proteomes" id="UP000217250"/>
    </source>
</evidence>
<dbReference type="KEGG" id="cgh:CGC50_00655"/>
<proteinExistence type="predicted"/>
<organism evidence="1 2">
    <name type="scientific">Capnocytophaga gingivalis</name>
    <dbReference type="NCBI Taxonomy" id="1017"/>
    <lineage>
        <taxon>Bacteria</taxon>
        <taxon>Pseudomonadati</taxon>
        <taxon>Bacteroidota</taxon>
        <taxon>Flavobacteriia</taxon>
        <taxon>Flavobacteriales</taxon>
        <taxon>Flavobacteriaceae</taxon>
        <taxon>Capnocytophaga</taxon>
    </lineage>
</organism>
<dbReference type="PROSITE" id="PS51257">
    <property type="entry name" value="PROKAR_LIPOPROTEIN"/>
    <property type="match status" value="1"/>
</dbReference>
<protein>
    <submittedName>
        <fullName evidence="1">Peptidase M14</fullName>
    </submittedName>
</protein>
<dbReference type="OrthoDB" id="9767214at2"/>
<dbReference type="SUPFAM" id="SSF53187">
    <property type="entry name" value="Zn-dependent exopeptidases"/>
    <property type="match status" value="1"/>
</dbReference>
<accession>A0A250FL35</accession>
<reference evidence="2" key="1">
    <citation type="submission" date="2017-06" db="EMBL/GenBank/DDBJ databases">
        <title>Capnocytophaga spp. assemblies.</title>
        <authorList>
            <person name="Gulvik C.A."/>
        </authorList>
    </citation>
    <scope>NUCLEOTIDE SEQUENCE [LARGE SCALE GENOMIC DNA]</scope>
    <source>
        <strain evidence="2">H1496</strain>
    </source>
</reference>
<sequence>MKIIKILSLVTLFASCDTPLFTPEEDFITPFELTDGGGGTSYEETIDFYKKLATNYSSVSLKTMSTTDSGLPLYLVIFNSDGIFDFNRIRKNKMILFITNGMNEKAREGVDATMQLMRNLAQKQIEIPAHTVVVTIPIMNYLGQMEQEALFKGQINTFLERNLNEDFIENKSLNTRSFVEIFHQVNPHFLVDTYSLAGDVPSQSLFYQTIIPEKLGKVKYYLEENFIPQLSDSLAKRSVEDSLGRASRKLLAYPSAQSFASTASIVGYASLWNTIGIQVASRMKNPYKNRVEDMYNALKNILLLVDSHKELIENLQDLEGKEMIKQQKYILSYRLVSAKDSLPIEKTLYEPKDTIAIAKSYVIPQLLTKVIDNLKRNHIELHRFEKDSLLSVYAYTLKAPKDSLSVLTKEAIEKKMTLKKQKIAIRKGDIWVLTGQKGRKYLLETLEPYSENGFMKTNMLPLLPTPKDSLWIYPIFSIEK</sequence>
<gene>
    <name evidence="1" type="ORF">CGC50_00655</name>
</gene>
<name>A0A250FL35_9FLAO</name>
<dbReference type="RefSeq" id="WP_095909280.1">
    <property type="nucleotide sequence ID" value="NZ_CP022386.1"/>
</dbReference>
<dbReference type="Proteomes" id="UP000217250">
    <property type="component" value="Chromosome"/>
</dbReference>
<dbReference type="Gene3D" id="3.40.630.10">
    <property type="entry name" value="Zn peptidases"/>
    <property type="match status" value="1"/>
</dbReference>
<dbReference type="GeneID" id="84807077"/>
<evidence type="ECO:0000313" key="1">
    <source>
        <dbReference type="EMBL" id="ATA85794.1"/>
    </source>
</evidence>
<dbReference type="AlphaFoldDB" id="A0A250FL35"/>